<dbReference type="SUPFAM" id="SSF51230">
    <property type="entry name" value="Single hybrid motif"/>
    <property type="match status" value="1"/>
</dbReference>
<dbReference type="Proteomes" id="UP000788262">
    <property type="component" value="Unassembled WGS sequence"/>
</dbReference>
<keyword evidence="2" id="KW-1185">Reference proteome</keyword>
<dbReference type="Gene3D" id="2.40.50.100">
    <property type="match status" value="1"/>
</dbReference>
<evidence type="ECO:0008006" key="3">
    <source>
        <dbReference type="Google" id="ProtNLM"/>
    </source>
</evidence>
<dbReference type="Pfam" id="PF01597">
    <property type="entry name" value="GCV_H"/>
    <property type="match status" value="1"/>
</dbReference>
<accession>A0ABS2W170</accession>
<dbReference type="EMBL" id="JAFFZS010000056">
    <property type="protein sequence ID" value="MBN0049024.1"/>
    <property type="molecule type" value="Genomic_DNA"/>
</dbReference>
<sequence length="53" mass="5564">MEVDTAPAEDPGAVNAAPYADGWLLRIRVEDIAGALSADAYAAHCAHTQGVRR</sequence>
<evidence type="ECO:0000313" key="1">
    <source>
        <dbReference type="EMBL" id="MBN0049024.1"/>
    </source>
</evidence>
<comment type="caution">
    <text evidence="1">The sequence shown here is derived from an EMBL/GenBank/DDBJ whole genome shotgun (WGS) entry which is preliminary data.</text>
</comment>
<evidence type="ECO:0000313" key="2">
    <source>
        <dbReference type="Proteomes" id="UP000788262"/>
    </source>
</evidence>
<gene>
    <name evidence="1" type="ORF">JS756_34070</name>
</gene>
<name>A0ABS2W170_STRAS</name>
<dbReference type="InterPro" id="IPR011053">
    <property type="entry name" value="Single_hybrid_motif"/>
</dbReference>
<dbReference type="RefSeq" id="WP_205387168.1">
    <property type="nucleotide sequence ID" value="NZ_JAFFZS010000056.1"/>
</dbReference>
<protein>
    <recommendedName>
        <fullName evidence="3">Glycine cleavage system protein H</fullName>
    </recommendedName>
</protein>
<proteinExistence type="predicted"/>
<organism evidence="1 2">
    <name type="scientific">Streptomyces actuosus</name>
    <dbReference type="NCBI Taxonomy" id="1885"/>
    <lineage>
        <taxon>Bacteria</taxon>
        <taxon>Bacillati</taxon>
        <taxon>Actinomycetota</taxon>
        <taxon>Actinomycetes</taxon>
        <taxon>Kitasatosporales</taxon>
        <taxon>Streptomycetaceae</taxon>
        <taxon>Streptomyces</taxon>
    </lineage>
</organism>
<reference evidence="1 2" key="1">
    <citation type="submission" date="2021-02" db="EMBL/GenBank/DDBJ databases">
        <title>Whole genome sequencing of Streptomyces actuosus VRA1.</title>
        <authorList>
            <person name="Sen G."/>
            <person name="Sen A."/>
        </authorList>
    </citation>
    <scope>NUCLEOTIDE SEQUENCE [LARGE SCALE GENOMIC DNA]</scope>
    <source>
        <strain evidence="1 2">VRA1</strain>
    </source>
</reference>
<dbReference type="InterPro" id="IPR033753">
    <property type="entry name" value="GCV_H/Fam206"/>
</dbReference>